<evidence type="ECO:0000313" key="2">
    <source>
        <dbReference type="Proteomes" id="UP000030104"/>
    </source>
</evidence>
<dbReference type="HOGENOM" id="CLU_043569_0_0_1"/>
<protein>
    <submittedName>
        <fullName evidence="1">Uncharacterized protein</fullName>
    </submittedName>
</protein>
<organism evidence="1 2">
    <name type="scientific">Penicillium italicum</name>
    <name type="common">Blue mold</name>
    <dbReference type="NCBI Taxonomy" id="40296"/>
    <lineage>
        <taxon>Eukaryota</taxon>
        <taxon>Fungi</taxon>
        <taxon>Dikarya</taxon>
        <taxon>Ascomycota</taxon>
        <taxon>Pezizomycotina</taxon>
        <taxon>Eurotiomycetes</taxon>
        <taxon>Eurotiomycetidae</taxon>
        <taxon>Eurotiales</taxon>
        <taxon>Aspergillaceae</taxon>
        <taxon>Penicillium</taxon>
    </lineage>
</organism>
<gene>
    <name evidence="1" type="ORF">PITC_026560</name>
</gene>
<dbReference type="PhylomeDB" id="A0A0A2KYF5"/>
<sequence length="235" mass="26944">MASKYPEFEPQGDSLRRWMELADEPDCPIPRTTLTIPDIDPRLWYLSSIPGSLTKEWEYWDRTFGLTVDYLASNQEPLYLLKSAVSVVKLTGELTLWVGRTGPGVIFLDNIKRAPNSATFYMSEFAKAFYESHFPLESLKYVIVTSIVQQETRRFIRDQIYKSSERLEFPPKEPQIWESPSPEFCGILGTPIGKVVAAFVLGAYGQGVKRIPRIVTFHTGEDLCEYNLRFDLEDV</sequence>
<proteinExistence type="predicted"/>
<comment type="caution">
    <text evidence="1">The sequence shown here is derived from an EMBL/GenBank/DDBJ whole genome shotgun (WGS) entry which is preliminary data.</text>
</comment>
<dbReference type="Proteomes" id="UP000030104">
    <property type="component" value="Unassembled WGS sequence"/>
</dbReference>
<reference evidence="1 2" key="1">
    <citation type="journal article" date="2015" name="Mol. Plant Microbe Interact.">
        <title>Genome, transcriptome, and functional analyses of Penicillium expansum provide new insights into secondary metabolism and pathogenicity.</title>
        <authorList>
            <person name="Ballester A.R."/>
            <person name="Marcet-Houben M."/>
            <person name="Levin E."/>
            <person name="Sela N."/>
            <person name="Selma-Lazaro C."/>
            <person name="Carmona L."/>
            <person name="Wisniewski M."/>
            <person name="Droby S."/>
            <person name="Gonzalez-Candelas L."/>
            <person name="Gabaldon T."/>
        </authorList>
    </citation>
    <scope>NUCLEOTIDE SEQUENCE [LARGE SCALE GENOMIC DNA]</scope>
    <source>
        <strain evidence="1 2">PHI-1</strain>
    </source>
</reference>
<dbReference type="OMA" id="GCYIPRT"/>
<accession>A0A0A2KYF5</accession>
<keyword evidence="2" id="KW-1185">Reference proteome</keyword>
<dbReference type="AlphaFoldDB" id="A0A0A2KYF5"/>
<dbReference type="EMBL" id="JQGA01000915">
    <property type="protein sequence ID" value="KGO71936.1"/>
    <property type="molecule type" value="Genomic_DNA"/>
</dbReference>
<evidence type="ECO:0000313" key="1">
    <source>
        <dbReference type="EMBL" id="KGO71936.1"/>
    </source>
</evidence>
<dbReference type="OrthoDB" id="4364220at2759"/>
<name>A0A0A2KYF5_PENIT</name>